<reference evidence="2" key="1">
    <citation type="submission" date="2022-11" db="UniProtKB">
        <authorList>
            <consortium name="WormBaseParasite"/>
        </authorList>
    </citation>
    <scope>IDENTIFICATION</scope>
</reference>
<proteinExistence type="predicted"/>
<evidence type="ECO:0000313" key="2">
    <source>
        <dbReference type="WBParaSite" id="nRc.2.0.1.t19310-RA"/>
    </source>
</evidence>
<evidence type="ECO:0000313" key="1">
    <source>
        <dbReference type="Proteomes" id="UP000887565"/>
    </source>
</evidence>
<protein>
    <submittedName>
        <fullName evidence="2">Uncharacterized protein</fullName>
    </submittedName>
</protein>
<sequence length="194" mass="21424">MNYFLDGSAENLVGAFTDIGGAKTALQSVSFLLNFANKASLRSISVFISKSASIARTVSTGCKEFKQATKLSRNSSSNFFTSFADPSSSSPSSMAEDWSLLASGAGGGSSFISTFIIDIKRLLFASDDRVLFRQNKQFMMAMEVICKQLHDAGMIDWRPFLGEVIIVERWYDFDQLQSIVSLSSTTDSRRYYDT</sequence>
<keyword evidence="1" id="KW-1185">Reference proteome</keyword>
<dbReference type="Proteomes" id="UP000887565">
    <property type="component" value="Unplaced"/>
</dbReference>
<organism evidence="1 2">
    <name type="scientific">Romanomermis culicivorax</name>
    <name type="common">Nematode worm</name>
    <dbReference type="NCBI Taxonomy" id="13658"/>
    <lineage>
        <taxon>Eukaryota</taxon>
        <taxon>Metazoa</taxon>
        <taxon>Ecdysozoa</taxon>
        <taxon>Nematoda</taxon>
        <taxon>Enoplea</taxon>
        <taxon>Dorylaimia</taxon>
        <taxon>Mermithida</taxon>
        <taxon>Mermithoidea</taxon>
        <taxon>Mermithidae</taxon>
        <taxon>Romanomermis</taxon>
    </lineage>
</organism>
<dbReference type="WBParaSite" id="nRc.2.0.1.t19310-RA">
    <property type="protein sequence ID" value="nRc.2.0.1.t19310-RA"/>
    <property type="gene ID" value="nRc.2.0.1.g19310"/>
</dbReference>
<accession>A0A915IYW4</accession>
<name>A0A915IYW4_ROMCU</name>
<dbReference type="AlphaFoldDB" id="A0A915IYW4"/>